<feature type="transmembrane region" description="Helical" evidence="1">
    <location>
        <begin position="326"/>
        <end position="345"/>
    </location>
</feature>
<keyword evidence="1" id="KW-0472">Membrane</keyword>
<dbReference type="SMART" id="SM00044">
    <property type="entry name" value="CYCc"/>
    <property type="match status" value="1"/>
</dbReference>
<reference evidence="3 4" key="1">
    <citation type="submission" date="2020-08" db="EMBL/GenBank/DDBJ databases">
        <title>Genomic Encyclopedia of Type Strains, Phase IV (KMG-V): Genome sequencing to study the core and pangenomes of soil and plant-associated prokaryotes.</title>
        <authorList>
            <person name="Whitman W."/>
        </authorList>
    </citation>
    <scope>NUCLEOTIDE SEQUENCE [LARGE SCALE GENOMIC DNA]</scope>
    <source>
        <strain evidence="3 4">M8UP14</strain>
    </source>
</reference>
<keyword evidence="3" id="KW-0456">Lyase</keyword>
<dbReference type="Pfam" id="PF05226">
    <property type="entry name" value="CHASE2"/>
    <property type="match status" value="1"/>
</dbReference>
<dbReference type="SUPFAM" id="SSF55073">
    <property type="entry name" value="Nucleotide cyclase"/>
    <property type="match status" value="1"/>
</dbReference>
<dbReference type="InterPro" id="IPR029787">
    <property type="entry name" value="Nucleotide_cyclase"/>
</dbReference>
<feature type="transmembrane region" description="Helical" evidence="1">
    <location>
        <begin position="12"/>
        <end position="32"/>
    </location>
</feature>
<dbReference type="Proteomes" id="UP000540989">
    <property type="component" value="Unassembled WGS sequence"/>
</dbReference>
<keyword evidence="1" id="KW-0812">Transmembrane</keyword>
<evidence type="ECO:0000313" key="4">
    <source>
        <dbReference type="Proteomes" id="UP000540989"/>
    </source>
</evidence>
<protein>
    <submittedName>
        <fullName evidence="3">Adenylate cyclase</fullName>
        <ecNumber evidence="3">4.6.1.1</ecNumber>
    </submittedName>
</protein>
<dbReference type="AlphaFoldDB" id="A0A7W7Z8X9"/>
<dbReference type="GO" id="GO:0006171">
    <property type="term" value="P:cAMP biosynthetic process"/>
    <property type="evidence" value="ECO:0007669"/>
    <property type="project" value="TreeGrafter"/>
</dbReference>
<comment type="caution">
    <text evidence="3">The sequence shown here is derived from an EMBL/GenBank/DDBJ whole genome shotgun (WGS) entry which is preliminary data.</text>
</comment>
<dbReference type="InterPro" id="IPR007890">
    <property type="entry name" value="CHASE2"/>
</dbReference>
<evidence type="ECO:0000256" key="1">
    <source>
        <dbReference type="SAM" id="Phobius"/>
    </source>
</evidence>
<proteinExistence type="predicted"/>
<dbReference type="PANTHER" id="PTHR43081:SF1">
    <property type="entry name" value="ADENYLATE CYCLASE, TERMINAL-DIFFERENTIATION SPECIFIC"/>
    <property type="match status" value="1"/>
</dbReference>
<keyword evidence="4" id="KW-1185">Reference proteome</keyword>
<dbReference type="Pfam" id="PF00211">
    <property type="entry name" value="Guanylate_cyc"/>
    <property type="match status" value="1"/>
</dbReference>
<dbReference type="CDD" id="cd07302">
    <property type="entry name" value="CHD"/>
    <property type="match status" value="1"/>
</dbReference>
<dbReference type="GO" id="GO:0004016">
    <property type="term" value="F:adenylate cyclase activity"/>
    <property type="evidence" value="ECO:0007669"/>
    <property type="project" value="UniProtKB-EC"/>
</dbReference>
<evidence type="ECO:0000259" key="2">
    <source>
        <dbReference type="PROSITE" id="PS50125"/>
    </source>
</evidence>
<keyword evidence="1" id="KW-1133">Transmembrane helix</keyword>
<evidence type="ECO:0000313" key="3">
    <source>
        <dbReference type="EMBL" id="MBB5055347.1"/>
    </source>
</evidence>
<feature type="domain" description="Guanylate cyclase" evidence="2">
    <location>
        <begin position="448"/>
        <end position="583"/>
    </location>
</feature>
<gene>
    <name evidence="3" type="ORF">HDF16_000016</name>
</gene>
<dbReference type="EMBL" id="JACHIP010000001">
    <property type="protein sequence ID" value="MBB5055347.1"/>
    <property type="molecule type" value="Genomic_DNA"/>
</dbReference>
<feature type="transmembrane region" description="Helical" evidence="1">
    <location>
        <begin position="352"/>
        <end position="371"/>
    </location>
</feature>
<dbReference type="PROSITE" id="PS50125">
    <property type="entry name" value="GUANYLATE_CYCLASE_2"/>
    <property type="match status" value="1"/>
</dbReference>
<dbReference type="EC" id="4.6.1.1" evidence="3"/>
<dbReference type="InterPro" id="IPR001054">
    <property type="entry name" value="A/G_cyclase"/>
</dbReference>
<organism evidence="3 4">
    <name type="scientific">Granulicella aggregans</name>
    <dbReference type="NCBI Taxonomy" id="474949"/>
    <lineage>
        <taxon>Bacteria</taxon>
        <taxon>Pseudomonadati</taxon>
        <taxon>Acidobacteriota</taxon>
        <taxon>Terriglobia</taxon>
        <taxon>Terriglobales</taxon>
        <taxon>Acidobacteriaceae</taxon>
        <taxon>Granulicella</taxon>
    </lineage>
</organism>
<dbReference type="InterPro" id="IPR050697">
    <property type="entry name" value="Adenylyl/Guanylyl_Cyclase_3/4"/>
</dbReference>
<accession>A0A7W7Z8X9</accession>
<dbReference type="GO" id="GO:0035556">
    <property type="term" value="P:intracellular signal transduction"/>
    <property type="evidence" value="ECO:0007669"/>
    <property type="project" value="InterPro"/>
</dbReference>
<sequence>MKHELSRRRKYFKFVWQSAAIAVAACVAVFFASRFTSFTDLDAWTYDFTSITGGDDSVSKDVVLVDIDEESFARIGKYPIPWTTVADLLTKIGAQRPKVVGLDMLLSEARTPEDNRAMQTALTSAGVVVVASQNSAGGLPPLLPLLMFCQPENAKAASGFCTEGAPGAEGYAVINLPFDQDGYIRQMHLYFAGPPRSESFPLFLAEQYAGDSVSQADRNGLTFLGRRFYFADYRNGTALIGSWSHQPVPTIPAWKLLSGAVPADALTGKLVLIGQTNDAARDRLLTPVFRHAEPDGTRLRLGGTEILGAAIRSLLEGKVVRPAIPLVRWTVVLIVCWLSAFLILALRTTVGVGFTLVLAVLPSVLSVWLYAKYRYWLPFLPVQTGVGLALPMSLGLQYVLEQLVSHEAREQRKQLMKLFSSYVDPAVASTIWDRRSEVSLSGEERVATVVFTDIRSFTKMSAGRPPAEVLSWLNQYLTAMDIVIRRYDGFLNKFIGDGLMIIFGLPLSHGPSEDARLAVEASLAMLEAVTKLNELNAGNPEIPQLRIGIGMHTGSLMAGSIGSASRQEYSVIGSTVNLASRLESLNKPFKTEILMSQATRDMIARDFVGVRSLGMTSVAGLEDQIEVFTVDPQPKMEPKYRALIDKNVRVHQ</sequence>
<dbReference type="Gene3D" id="3.30.70.1230">
    <property type="entry name" value="Nucleotide cyclase"/>
    <property type="match status" value="1"/>
</dbReference>
<name>A0A7W7Z8X9_9BACT</name>
<dbReference type="PROSITE" id="PS51257">
    <property type="entry name" value="PROKAR_LIPOPROTEIN"/>
    <property type="match status" value="1"/>
</dbReference>
<dbReference type="SMART" id="SM01080">
    <property type="entry name" value="CHASE2"/>
    <property type="match status" value="1"/>
</dbReference>
<dbReference type="RefSeq" id="WP_184212980.1">
    <property type="nucleotide sequence ID" value="NZ_JACHIP010000001.1"/>
</dbReference>
<dbReference type="PANTHER" id="PTHR43081">
    <property type="entry name" value="ADENYLATE CYCLASE, TERMINAL-DIFFERENTIATION SPECIFIC-RELATED"/>
    <property type="match status" value="1"/>
</dbReference>